<feature type="region of interest" description="Disordered" evidence="6">
    <location>
        <begin position="233"/>
        <end position="256"/>
    </location>
</feature>
<dbReference type="RefSeq" id="WP_256030230.1">
    <property type="nucleotide sequence ID" value="NZ_JAHLKM010000018.1"/>
</dbReference>
<comment type="caution">
    <text evidence="9">The sequence shown here is derived from an EMBL/GenBank/DDBJ whole genome shotgun (WGS) entry which is preliminary data.</text>
</comment>
<evidence type="ECO:0000313" key="10">
    <source>
        <dbReference type="Proteomes" id="UP001139494"/>
    </source>
</evidence>
<name>A0A9R1CS00_9EURY</name>
<dbReference type="GO" id="GO:0016407">
    <property type="term" value="F:acetyltransferase activity"/>
    <property type="evidence" value="ECO:0007669"/>
    <property type="project" value="TreeGrafter"/>
</dbReference>
<evidence type="ECO:0000256" key="5">
    <source>
        <dbReference type="ARBA" id="ARBA00023315"/>
    </source>
</evidence>
<evidence type="ECO:0000256" key="3">
    <source>
        <dbReference type="ARBA" id="ARBA00022679"/>
    </source>
</evidence>
<evidence type="ECO:0000256" key="2">
    <source>
        <dbReference type="ARBA" id="ARBA00007317"/>
    </source>
</evidence>
<dbReference type="Gene3D" id="4.10.320.10">
    <property type="entry name" value="E3-binding domain"/>
    <property type="match status" value="2"/>
</dbReference>
<dbReference type="PANTHER" id="PTHR43178:SF5">
    <property type="entry name" value="LIPOAMIDE ACYLTRANSFERASE COMPONENT OF BRANCHED-CHAIN ALPHA-KETO ACID DEHYDROGENASE COMPLEX, MITOCHONDRIAL"/>
    <property type="match status" value="1"/>
</dbReference>
<dbReference type="InterPro" id="IPR023213">
    <property type="entry name" value="CAT-like_dom_sf"/>
</dbReference>
<sequence>MQTLTLPKGGKTMEEGTVVEWLLEEGEPVSAGEPVLYFESDKATSEITADEDGVLLERSVAEGETVPVGTELGRIGSDDEAIEGADTAGTEPTDGEPDPAGKPEGEPDPGSKPKPNSDPAGAAPRATPSARRIARERGVSLSAVAAETGVRQITRDDVEAYTPVGADTNGDDVTTAAEPDELTVEPVSNPEYGDVLGSPWARVLAANHGIPLSAVADETGTDRVRASDVAAYVENEPREPGPEPTGPGPDAAVGTEPVTGSIDEPAIAREGPPTGARGVMFDRMSTVANEYASTTTVARVDVTDLVSLYDQLSAAWGEDVPLSLTAFVVRAVARSLPEHDVLNAEVTSEENVRVYEDINVGIAADTDEGLLVPTIYDADDRTVRALSREIDRLASGARDGTLDHDDMQNGTFTVSNAGNLGAYINTPQINPPQTAVLGMCAIVDEPGVVDGEVVPRKMMHLTLTYDHRVVEGATAVGFLRTVKSLLESPESLLS</sequence>
<keyword evidence="3" id="KW-0808">Transferase</keyword>
<accession>A0A9R1CS00</accession>
<dbReference type="InterPro" id="IPR050743">
    <property type="entry name" value="2-oxoacid_DH_E2_comp"/>
</dbReference>
<dbReference type="Gene3D" id="3.30.559.10">
    <property type="entry name" value="Chloramphenicol acetyltransferase-like domain"/>
    <property type="match status" value="1"/>
</dbReference>
<dbReference type="PROSITE" id="PS50968">
    <property type="entry name" value="BIOTINYL_LIPOYL"/>
    <property type="match status" value="1"/>
</dbReference>
<feature type="domain" description="Peripheral subunit-binding (PSBD)" evidence="8">
    <location>
        <begin position="125"/>
        <end position="162"/>
    </location>
</feature>
<dbReference type="GO" id="GO:0005737">
    <property type="term" value="C:cytoplasm"/>
    <property type="evidence" value="ECO:0007669"/>
    <property type="project" value="TreeGrafter"/>
</dbReference>
<organism evidence="9 10">
    <name type="scientific">Natronomonas aquatica</name>
    <dbReference type="NCBI Taxonomy" id="2841590"/>
    <lineage>
        <taxon>Archaea</taxon>
        <taxon>Methanobacteriati</taxon>
        <taxon>Methanobacteriota</taxon>
        <taxon>Stenosarchaea group</taxon>
        <taxon>Halobacteria</taxon>
        <taxon>Halobacteriales</taxon>
        <taxon>Natronomonadaceae</taxon>
        <taxon>Natronomonas</taxon>
    </lineage>
</organism>
<dbReference type="InterPro" id="IPR004167">
    <property type="entry name" value="PSBD"/>
</dbReference>
<proteinExistence type="inferred from homology"/>
<evidence type="ECO:0000259" key="7">
    <source>
        <dbReference type="PROSITE" id="PS50968"/>
    </source>
</evidence>
<feature type="region of interest" description="Disordered" evidence="6">
    <location>
        <begin position="43"/>
        <end position="142"/>
    </location>
</feature>
<evidence type="ECO:0000256" key="1">
    <source>
        <dbReference type="ARBA" id="ARBA00001938"/>
    </source>
</evidence>
<evidence type="ECO:0000256" key="4">
    <source>
        <dbReference type="ARBA" id="ARBA00022823"/>
    </source>
</evidence>
<dbReference type="InterPro" id="IPR001078">
    <property type="entry name" value="2-oxoacid_DH_actylTfrase"/>
</dbReference>
<keyword evidence="5" id="KW-0012">Acyltransferase</keyword>
<gene>
    <name evidence="9" type="ORF">KM295_12035</name>
</gene>
<dbReference type="GO" id="GO:0031405">
    <property type="term" value="F:lipoic acid binding"/>
    <property type="evidence" value="ECO:0007669"/>
    <property type="project" value="TreeGrafter"/>
</dbReference>
<feature type="domain" description="Lipoyl-binding" evidence="7">
    <location>
        <begin position="1"/>
        <end position="76"/>
    </location>
</feature>
<dbReference type="SUPFAM" id="SSF51230">
    <property type="entry name" value="Single hybrid motif"/>
    <property type="match status" value="1"/>
</dbReference>
<dbReference type="Proteomes" id="UP001139494">
    <property type="component" value="Unassembled WGS sequence"/>
</dbReference>
<dbReference type="AlphaFoldDB" id="A0A9R1CS00"/>
<dbReference type="Pfam" id="PF00364">
    <property type="entry name" value="Biotin_lipoyl"/>
    <property type="match status" value="1"/>
</dbReference>
<keyword evidence="10" id="KW-1185">Reference proteome</keyword>
<dbReference type="Pfam" id="PF00198">
    <property type="entry name" value="2-oxoacid_dh"/>
    <property type="match status" value="1"/>
</dbReference>
<dbReference type="Pfam" id="PF02817">
    <property type="entry name" value="E3_binding"/>
    <property type="match status" value="1"/>
</dbReference>
<dbReference type="CDD" id="cd06849">
    <property type="entry name" value="lipoyl_domain"/>
    <property type="match status" value="1"/>
</dbReference>
<dbReference type="SUPFAM" id="SSF52777">
    <property type="entry name" value="CoA-dependent acyltransferases"/>
    <property type="match status" value="1"/>
</dbReference>
<dbReference type="InterPro" id="IPR000089">
    <property type="entry name" value="Biotin_lipoyl"/>
</dbReference>
<dbReference type="PANTHER" id="PTHR43178">
    <property type="entry name" value="DIHYDROLIPOAMIDE ACETYLTRANSFERASE COMPONENT OF PYRUVATE DEHYDROGENASE COMPLEX"/>
    <property type="match status" value="1"/>
</dbReference>
<reference evidence="9" key="1">
    <citation type="journal article" date="2023" name="Front. Microbiol.">
        <title>Genomic-based phylogenetic and metabolic analyses of the genus Natronomonas, and description of Natronomonas aquatica sp. nov.</title>
        <authorList>
            <person name="Garcia-Roldan A."/>
            <person name="Duran-Viseras A."/>
            <person name="de la Haba R.R."/>
            <person name="Corral P."/>
            <person name="Sanchez-Porro C."/>
            <person name="Ventosa A."/>
        </authorList>
    </citation>
    <scope>NUCLEOTIDE SEQUENCE</scope>
    <source>
        <strain evidence="9">F2-12</strain>
    </source>
</reference>
<feature type="region of interest" description="Disordered" evidence="6">
    <location>
        <begin position="154"/>
        <end position="189"/>
    </location>
</feature>
<feature type="compositionally biased region" description="Basic and acidic residues" evidence="6">
    <location>
        <begin position="99"/>
        <end position="111"/>
    </location>
</feature>
<dbReference type="PROSITE" id="PS51826">
    <property type="entry name" value="PSBD"/>
    <property type="match status" value="1"/>
</dbReference>
<dbReference type="PROSITE" id="PS00189">
    <property type="entry name" value="LIPOYL"/>
    <property type="match status" value="1"/>
</dbReference>
<protein>
    <submittedName>
        <fullName evidence="9">2-oxo acid dehydrogenase subunit E2</fullName>
    </submittedName>
</protein>
<comment type="similarity">
    <text evidence="2">Belongs to the 2-oxoacid dehydrogenase family.</text>
</comment>
<dbReference type="Gene3D" id="2.40.50.100">
    <property type="match status" value="1"/>
</dbReference>
<dbReference type="InterPro" id="IPR036625">
    <property type="entry name" value="E3-bd_dom_sf"/>
</dbReference>
<evidence type="ECO:0000259" key="8">
    <source>
        <dbReference type="PROSITE" id="PS51826"/>
    </source>
</evidence>
<dbReference type="InterPro" id="IPR003016">
    <property type="entry name" value="2-oxoA_DH_lipoyl-BS"/>
</dbReference>
<comment type="cofactor">
    <cofactor evidence="1">
        <name>(R)-lipoate</name>
        <dbReference type="ChEBI" id="CHEBI:83088"/>
    </cofactor>
</comment>
<keyword evidence="4" id="KW-0450">Lipoyl</keyword>
<evidence type="ECO:0000256" key="6">
    <source>
        <dbReference type="SAM" id="MobiDB-lite"/>
    </source>
</evidence>
<evidence type="ECO:0000313" key="9">
    <source>
        <dbReference type="EMBL" id="MCQ4334193.1"/>
    </source>
</evidence>
<dbReference type="EMBL" id="JAHLKM010000018">
    <property type="protein sequence ID" value="MCQ4334193.1"/>
    <property type="molecule type" value="Genomic_DNA"/>
</dbReference>
<dbReference type="InterPro" id="IPR011053">
    <property type="entry name" value="Single_hybrid_motif"/>
</dbReference>